<feature type="transmembrane region" description="Helical" evidence="1">
    <location>
        <begin position="84"/>
        <end position="103"/>
    </location>
</feature>
<keyword evidence="1" id="KW-0812">Transmembrane</keyword>
<reference evidence="3" key="1">
    <citation type="submission" date="2020-05" db="EMBL/GenBank/DDBJ databases">
        <authorList>
            <person name="Chiriac C."/>
            <person name="Salcher M."/>
            <person name="Ghai R."/>
            <person name="Kavagutti S V."/>
        </authorList>
    </citation>
    <scope>NUCLEOTIDE SEQUENCE</scope>
</reference>
<dbReference type="Pfam" id="PF11361">
    <property type="entry name" value="DUF3159"/>
    <property type="match status" value="1"/>
</dbReference>
<dbReference type="AlphaFoldDB" id="A0A6J6E355"/>
<feature type="transmembrane region" description="Helical" evidence="1">
    <location>
        <begin position="159"/>
        <end position="180"/>
    </location>
</feature>
<accession>A0A6J6E355</accession>
<proteinExistence type="predicted"/>
<evidence type="ECO:0000313" key="3">
    <source>
        <dbReference type="EMBL" id="CAB4568663.1"/>
    </source>
</evidence>
<dbReference type="EMBL" id="CAEZST010000010">
    <property type="protein sequence ID" value="CAB4546943.1"/>
    <property type="molecule type" value="Genomic_DNA"/>
</dbReference>
<organism evidence="3">
    <name type="scientific">freshwater metagenome</name>
    <dbReference type="NCBI Taxonomy" id="449393"/>
    <lineage>
        <taxon>unclassified sequences</taxon>
        <taxon>metagenomes</taxon>
        <taxon>ecological metagenomes</taxon>
    </lineage>
</organism>
<protein>
    <submittedName>
        <fullName evidence="3">Unannotated protein</fullName>
    </submittedName>
</protein>
<name>A0A6J6E355_9ZZZZ</name>
<keyword evidence="1" id="KW-1133">Transmembrane helix</keyword>
<keyword evidence="1" id="KW-0472">Membrane</keyword>
<feature type="transmembrane region" description="Helical" evidence="1">
    <location>
        <begin position="57"/>
        <end position="77"/>
    </location>
</feature>
<dbReference type="InterPro" id="IPR016566">
    <property type="entry name" value="UCP010219"/>
</dbReference>
<evidence type="ECO:0000256" key="1">
    <source>
        <dbReference type="SAM" id="Phobius"/>
    </source>
</evidence>
<sequence>MSNQDDLAKRMGLGKTESGYQLDSKSLLAGIGGPLGIAEAVLPATVFSIVFAFTREALPAVASAAGLSALFILVRLIRRQSLQQAVIGALAIALAAFLALRDGGQAADYFLPGFFTNAAYGSAMLISVLIKRPLMGYVAQLLFGLTNWRKGREYKRLRFITLIWVGFFAARLAVQVPLYLTDQVELLAISRVIMGAPAYAGLLALTWILIRRIAKDESGKLEGELKEK</sequence>
<feature type="transmembrane region" description="Helical" evidence="1">
    <location>
        <begin position="109"/>
        <end position="130"/>
    </location>
</feature>
<feature type="transmembrane region" description="Helical" evidence="1">
    <location>
        <begin position="27"/>
        <end position="51"/>
    </location>
</feature>
<gene>
    <name evidence="2" type="ORF">UFOPK1503_00725</name>
    <name evidence="3" type="ORF">UFOPK1693_00529</name>
</gene>
<feature type="transmembrane region" description="Helical" evidence="1">
    <location>
        <begin position="186"/>
        <end position="210"/>
    </location>
</feature>
<evidence type="ECO:0000313" key="2">
    <source>
        <dbReference type="EMBL" id="CAB4546943.1"/>
    </source>
</evidence>
<dbReference type="EMBL" id="CAEZTO010000004">
    <property type="protein sequence ID" value="CAB4568663.1"/>
    <property type="molecule type" value="Genomic_DNA"/>
</dbReference>